<feature type="compositionally biased region" description="Low complexity" evidence="2">
    <location>
        <begin position="207"/>
        <end position="235"/>
    </location>
</feature>
<sequence>MSGRSQDFNESRAPPQRRYTEQGYEDYGKVSRRSDADVDDAIARMGNMRIKDDGQMRSNSAPISPKLRTPTVNPHRSTSPRPRPNQEQVPLPTQYSHQQYSQHQEQFPPSQYQQYQEQTPLQYSQYQERPSQYSQYQEPQYQEQQYQEQVHPPSQYPQYQERVLPHSYHPQSPPPSQYSQYSKHPQQQEPTQHPQHQGSKSPPPQHPQQRQQRESQNSQYSQHSQHSQHLQQQESTPSENSPQQKSTLPPSQHPQHPQHQQHQKSMRPSSQESMPPCQESMPPLSQHPQRQESMPPPSQHPQHLQRQESIPPSPQHPQRQESMSPSLQHPRRQESMSPSLQHPQRQESMSPSLQHPQRQESMSPSLQHPRRQESMSPSLQHPQRQESMPPSSQHPQRQESLPPSRQESIPPPLQQQYLQNQEEGQNFDLQDGGYYNYPPQGEINVDQRQQPHYYNQYDAQGYYVPGQQQQNFDPAIGYPDDAYGYPPQQYDYDQGPQGPYDQGLYEGPQGPYDQGLYDQEPYQGPYDQGPQGPQGPYDQQGGYGYNQYPQEYPPSEGYYGGEIQPQEYYHEQPQQYYDSYPPEGGYPQDEYGVQMYYGQQQQQPPPPSQQQQMGQPQRVYSNSGNTQSNKTSSSKGSKHSFTLEEIDKYRQKAKAGGDPASLLAFGKYLIDAAAFADENEPDPKNAKRKRDMLLQEAIKLIKRLATQGMGFGKPAYPEAQFYLANCYGSGALGLPQDKDKAFSLYMQASKQNHPAATYRTAVCYEVAAGTKRDPQRSTQFYRKAAALGDTAAMYKLGMIMLTGPLSQNSNPREAIIWLKRAAANADEENPHALHELGLLHAKPEKEPPEIPSLIRSEKHAIEDFKRAADLGYAPSCFKLGCCYEYGQLGCPVDPRQSIKYYSKAAEKGDCNAELALSGWYLTGSEGILKQSDTEAYLWACKAADKGLAKAEYAIGYYAEVGIGVKQDIDEARRWYMRAAAQGNKRAMLRLTELKKLGSASRVKPTKHTRNQANKEDCVIS</sequence>
<feature type="compositionally biased region" description="Low complexity" evidence="2">
    <location>
        <begin position="519"/>
        <end position="554"/>
    </location>
</feature>
<dbReference type="Pfam" id="PF08238">
    <property type="entry name" value="Sel1"/>
    <property type="match status" value="6"/>
</dbReference>
<dbReference type="PANTHER" id="PTHR46430">
    <property type="entry name" value="PROTEIN SKT5-RELATED"/>
    <property type="match status" value="1"/>
</dbReference>
<feature type="region of interest" description="Disordered" evidence="2">
    <location>
        <begin position="998"/>
        <end position="1020"/>
    </location>
</feature>
<dbReference type="SUPFAM" id="SSF81901">
    <property type="entry name" value="HCP-like"/>
    <property type="match status" value="1"/>
</dbReference>
<feature type="compositionally biased region" description="Low complexity" evidence="2">
    <location>
        <begin position="249"/>
        <end position="258"/>
    </location>
</feature>
<evidence type="ECO:0000256" key="1">
    <source>
        <dbReference type="ARBA" id="ARBA00022737"/>
    </source>
</evidence>
<feature type="compositionally biased region" description="Polar residues" evidence="2">
    <location>
        <begin position="300"/>
        <end position="327"/>
    </location>
</feature>
<evidence type="ECO:0000313" key="3">
    <source>
        <dbReference type="EMBL" id="RHZ68236.1"/>
    </source>
</evidence>
<feature type="region of interest" description="Disordered" evidence="2">
    <location>
        <begin position="1"/>
        <end position="450"/>
    </location>
</feature>
<dbReference type="PANTHER" id="PTHR46430:SF3">
    <property type="entry name" value="ACTIVATOR OF C KINASE PROTEIN 1"/>
    <property type="match status" value="1"/>
</dbReference>
<keyword evidence="4" id="KW-1185">Reference proteome</keyword>
<feature type="compositionally biased region" description="Low complexity" evidence="2">
    <location>
        <begin position="94"/>
        <end position="149"/>
    </location>
</feature>
<dbReference type="STRING" id="1348612.A0A397I352"/>
<keyword evidence="1" id="KW-0677">Repeat</keyword>
<feature type="compositionally biased region" description="Low complexity" evidence="2">
    <location>
        <begin position="414"/>
        <end position="426"/>
    </location>
</feature>
<dbReference type="OrthoDB" id="272077at2759"/>
<organism evidence="3 4">
    <name type="scientific">Diversispora epigaea</name>
    <dbReference type="NCBI Taxonomy" id="1348612"/>
    <lineage>
        <taxon>Eukaryota</taxon>
        <taxon>Fungi</taxon>
        <taxon>Fungi incertae sedis</taxon>
        <taxon>Mucoromycota</taxon>
        <taxon>Glomeromycotina</taxon>
        <taxon>Glomeromycetes</taxon>
        <taxon>Diversisporales</taxon>
        <taxon>Diversisporaceae</taxon>
        <taxon>Diversispora</taxon>
    </lineage>
</organism>
<dbReference type="Proteomes" id="UP000266861">
    <property type="component" value="Unassembled WGS sequence"/>
</dbReference>
<accession>A0A397I352</accession>
<feature type="compositionally biased region" description="Polar residues" evidence="2">
    <location>
        <begin position="236"/>
        <end position="248"/>
    </location>
</feature>
<feature type="compositionally biased region" description="Low complexity" evidence="2">
    <location>
        <begin position="477"/>
        <end position="503"/>
    </location>
</feature>
<dbReference type="SMART" id="SM00671">
    <property type="entry name" value="SEL1"/>
    <property type="match status" value="7"/>
</dbReference>
<evidence type="ECO:0000256" key="2">
    <source>
        <dbReference type="SAM" id="MobiDB-lite"/>
    </source>
</evidence>
<proteinExistence type="predicted"/>
<feature type="compositionally biased region" description="Polar residues" evidence="2">
    <location>
        <begin position="335"/>
        <end position="366"/>
    </location>
</feature>
<name>A0A397I352_9GLOM</name>
<dbReference type="AlphaFoldDB" id="A0A397I352"/>
<dbReference type="InterPro" id="IPR011990">
    <property type="entry name" value="TPR-like_helical_dom_sf"/>
</dbReference>
<protein>
    <submittedName>
        <fullName evidence="3">Uncharacterized protein</fullName>
    </submittedName>
</protein>
<dbReference type="InterPro" id="IPR051726">
    <property type="entry name" value="Chitin_Synth_Reg"/>
</dbReference>
<dbReference type="Gene3D" id="1.25.40.10">
    <property type="entry name" value="Tetratricopeptide repeat domain"/>
    <property type="match status" value="2"/>
</dbReference>
<reference evidence="3 4" key="1">
    <citation type="submission" date="2018-08" db="EMBL/GenBank/DDBJ databases">
        <title>Genome and evolution of the arbuscular mycorrhizal fungus Diversispora epigaea (formerly Glomus versiforme) and its bacterial endosymbionts.</title>
        <authorList>
            <person name="Sun X."/>
            <person name="Fei Z."/>
            <person name="Harrison M."/>
        </authorList>
    </citation>
    <scope>NUCLEOTIDE SEQUENCE [LARGE SCALE GENOMIC DNA]</scope>
    <source>
        <strain evidence="3 4">IT104</strain>
    </source>
</reference>
<dbReference type="EMBL" id="PQFF01000270">
    <property type="protein sequence ID" value="RHZ68236.1"/>
    <property type="molecule type" value="Genomic_DNA"/>
</dbReference>
<feature type="compositionally biased region" description="Basic and acidic residues" evidence="2">
    <location>
        <begin position="26"/>
        <end position="36"/>
    </location>
</feature>
<dbReference type="InterPro" id="IPR006597">
    <property type="entry name" value="Sel1-like"/>
</dbReference>
<feature type="compositionally biased region" description="Low complexity" evidence="2">
    <location>
        <begin position="177"/>
        <end position="200"/>
    </location>
</feature>
<feature type="compositionally biased region" description="Low complexity" evidence="2">
    <location>
        <begin position="564"/>
        <end position="577"/>
    </location>
</feature>
<feature type="region of interest" description="Disordered" evidence="2">
    <location>
        <begin position="467"/>
        <end position="639"/>
    </location>
</feature>
<comment type="caution">
    <text evidence="3">The sequence shown here is derived from an EMBL/GenBank/DDBJ whole genome shotgun (WGS) entry which is preliminary data.</text>
</comment>
<gene>
    <name evidence="3" type="ORF">Glove_296g35</name>
</gene>
<evidence type="ECO:0000313" key="4">
    <source>
        <dbReference type="Proteomes" id="UP000266861"/>
    </source>
</evidence>
<feature type="compositionally biased region" description="Polar residues" evidence="2">
    <location>
        <begin position="70"/>
        <end position="93"/>
    </location>
</feature>
<feature type="compositionally biased region" description="Polar residues" evidence="2">
    <location>
        <begin position="374"/>
        <end position="407"/>
    </location>
</feature>
<feature type="compositionally biased region" description="Polar residues" evidence="2">
    <location>
        <begin position="618"/>
        <end position="635"/>
    </location>
</feature>